<organism evidence="1 2">
    <name type="scientific">Pseudocercospora fuligena</name>
    <dbReference type="NCBI Taxonomy" id="685502"/>
    <lineage>
        <taxon>Eukaryota</taxon>
        <taxon>Fungi</taxon>
        <taxon>Dikarya</taxon>
        <taxon>Ascomycota</taxon>
        <taxon>Pezizomycotina</taxon>
        <taxon>Dothideomycetes</taxon>
        <taxon>Dothideomycetidae</taxon>
        <taxon>Mycosphaerellales</taxon>
        <taxon>Mycosphaerellaceae</taxon>
        <taxon>Pseudocercospora</taxon>
    </lineage>
</organism>
<reference evidence="1" key="1">
    <citation type="submission" date="2020-04" db="EMBL/GenBank/DDBJ databases">
        <title>Draft genome resource of the tomato pathogen Pseudocercospora fuligena.</title>
        <authorList>
            <person name="Zaccaron A."/>
        </authorList>
    </citation>
    <scope>NUCLEOTIDE SEQUENCE</scope>
    <source>
        <strain evidence="1">PF001</strain>
    </source>
</reference>
<keyword evidence="2" id="KW-1185">Reference proteome</keyword>
<dbReference type="SUPFAM" id="SSF52374">
    <property type="entry name" value="Nucleotidylyl transferase"/>
    <property type="match status" value="1"/>
</dbReference>
<keyword evidence="1" id="KW-0436">Ligase</keyword>
<dbReference type="GO" id="GO:0004830">
    <property type="term" value="F:tryptophan-tRNA ligase activity"/>
    <property type="evidence" value="ECO:0007669"/>
    <property type="project" value="TreeGrafter"/>
</dbReference>
<gene>
    <name evidence="1" type="ORF">HII31_06875</name>
</gene>
<evidence type="ECO:0000313" key="2">
    <source>
        <dbReference type="Proteomes" id="UP000660729"/>
    </source>
</evidence>
<sequence>MFYSLGSEDAASPQDLAKDMEGMHLKVLKERTADAVEKMVAPVRERYAEVIKDEKLLEEIAQSGAEKARASALQTMDKVRRAIGFA</sequence>
<dbReference type="AlphaFoldDB" id="A0A8H6VHL0"/>
<comment type="caution">
    <text evidence="1">The sequence shown here is derived from an EMBL/GenBank/DDBJ whole genome shotgun (WGS) entry which is preliminary data.</text>
</comment>
<dbReference type="Gene3D" id="3.40.50.620">
    <property type="entry name" value="HUPs"/>
    <property type="match status" value="1"/>
</dbReference>
<dbReference type="GO" id="GO:0070183">
    <property type="term" value="P:mitochondrial tryptophanyl-tRNA aminoacylation"/>
    <property type="evidence" value="ECO:0007669"/>
    <property type="project" value="TreeGrafter"/>
</dbReference>
<dbReference type="EMBL" id="JABCIY010000155">
    <property type="protein sequence ID" value="KAF7191830.1"/>
    <property type="molecule type" value="Genomic_DNA"/>
</dbReference>
<dbReference type="OrthoDB" id="15808at2759"/>
<dbReference type="Proteomes" id="UP000660729">
    <property type="component" value="Unassembled WGS sequence"/>
</dbReference>
<accession>A0A8H6VHL0</accession>
<dbReference type="PANTHER" id="PTHR43766:SF1">
    <property type="entry name" value="TRYPTOPHAN--TRNA LIGASE, MITOCHONDRIAL"/>
    <property type="match status" value="1"/>
</dbReference>
<protein>
    <submittedName>
        <fullName evidence="1">Tryptophan--tRNA ligase</fullName>
    </submittedName>
</protein>
<name>A0A8H6VHL0_9PEZI</name>
<dbReference type="InterPro" id="IPR050203">
    <property type="entry name" value="Trp-tRNA_synthetase"/>
</dbReference>
<dbReference type="GO" id="GO:0005759">
    <property type="term" value="C:mitochondrial matrix"/>
    <property type="evidence" value="ECO:0007669"/>
    <property type="project" value="TreeGrafter"/>
</dbReference>
<dbReference type="InterPro" id="IPR014729">
    <property type="entry name" value="Rossmann-like_a/b/a_fold"/>
</dbReference>
<evidence type="ECO:0000313" key="1">
    <source>
        <dbReference type="EMBL" id="KAF7191830.1"/>
    </source>
</evidence>
<dbReference type="Gene3D" id="1.10.240.10">
    <property type="entry name" value="Tyrosyl-Transfer RNA Synthetase"/>
    <property type="match status" value="1"/>
</dbReference>
<dbReference type="PANTHER" id="PTHR43766">
    <property type="entry name" value="TRYPTOPHAN--TRNA LIGASE, MITOCHONDRIAL"/>
    <property type="match status" value="1"/>
</dbReference>
<proteinExistence type="predicted"/>